<dbReference type="InterPro" id="IPR029044">
    <property type="entry name" value="Nucleotide-diphossugar_trans"/>
</dbReference>
<dbReference type="EMBL" id="JAHHGZ010000013">
    <property type="protein sequence ID" value="MBW4668558.1"/>
    <property type="molecule type" value="Genomic_DNA"/>
</dbReference>
<reference evidence="2" key="1">
    <citation type="submission" date="2021-05" db="EMBL/GenBank/DDBJ databases">
        <authorList>
            <person name="Pietrasiak N."/>
            <person name="Ward R."/>
            <person name="Stajich J.E."/>
            <person name="Kurbessoian T."/>
        </authorList>
    </citation>
    <scope>NUCLEOTIDE SEQUENCE</scope>
    <source>
        <strain evidence="2">GSE-NOS-MK-12-04C</strain>
    </source>
</reference>
<dbReference type="PANTHER" id="PTHR43685">
    <property type="entry name" value="GLYCOSYLTRANSFERASE"/>
    <property type="match status" value="1"/>
</dbReference>
<comment type="caution">
    <text evidence="2">The sequence shown here is derived from an EMBL/GenBank/DDBJ whole genome shotgun (WGS) entry which is preliminary data.</text>
</comment>
<gene>
    <name evidence="2" type="ORF">KME60_14295</name>
</gene>
<dbReference type="CDD" id="cd00761">
    <property type="entry name" value="Glyco_tranf_GTA_type"/>
    <property type="match status" value="1"/>
</dbReference>
<evidence type="ECO:0000313" key="2">
    <source>
        <dbReference type="EMBL" id="MBW4668558.1"/>
    </source>
</evidence>
<accession>A0A951QP43</accession>
<dbReference type="AlphaFoldDB" id="A0A951QP43"/>
<sequence>MISIIIPTLNRAESLNRTLKSLVAQNFPINNYETLVIDNGSKDETESVYEKNKYEHPNHQIRYIYEPEPGLLSGRHRGALEAKGEILVFIDDDIEADVNWLQAIKESFDDSTVQIVGGRNLPDFEVEPPKWLEWFWIEHPYGKLCSELSLLDFGDQVRDIDANYVWGLNFSIRKVALFELGGFHPDCIPKHLQCFQGDGETGLTQKAKLQGYRAIYQPNALVFHSVSQERMTYEYFDRRYFYQGVSDSYSFFRQSQGQLKEVSLIDKIKNILKMFKQIGKKIIISQKEKKALKERFFNAYKRGYQFHKNAIINNPELLDWVLKTDYWDYKLPQINITHD</sequence>
<evidence type="ECO:0000259" key="1">
    <source>
        <dbReference type="Pfam" id="PF00535"/>
    </source>
</evidence>
<organism evidence="2 3">
    <name type="scientific">Cyanomargarita calcarea GSE-NOS-MK-12-04C</name>
    <dbReference type="NCBI Taxonomy" id="2839659"/>
    <lineage>
        <taxon>Bacteria</taxon>
        <taxon>Bacillati</taxon>
        <taxon>Cyanobacteriota</taxon>
        <taxon>Cyanophyceae</taxon>
        <taxon>Nostocales</taxon>
        <taxon>Cyanomargaritaceae</taxon>
        <taxon>Cyanomargarita</taxon>
    </lineage>
</organism>
<dbReference type="Proteomes" id="UP000729701">
    <property type="component" value="Unassembled WGS sequence"/>
</dbReference>
<dbReference type="Pfam" id="PF00535">
    <property type="entry name" value="Glycos_transf_2"/>
    <property type="match status" value="1"/>
</dbReference>
<evidence type="ECO:0000313" key="3">
    <source>
        <dbReference type="Proteomes" id="UP000729701"/>
    </source>
</evidence>
<dbReference type="InterPro" id="IPR001173">
    <property type="entry name" value="Glyco_trans_2-like"/>
</dbReference>
<dbReference type="PANTHER" id="PTHR43685:SF3">
    <property type="entry name" value="SLR2126 PROTEIN"/>
    <property type="match status" value="1"/>
</dbReference>
<dbReference type="InterPro" id="IPR050834">
    <property type="entry name" value="Glycosyltransf_2"/>
</dbReference>
<protein>
    <submittedName>
        <fullName evidence="2">Glycosyltransferase</fullName>
    </submittedName>
</protein>
<reference evidence="2" key="2">
    <citation type="journal article" date="2022" name="Microbiol. Resour. Announc.">
        <title>Metagenome Sequencing to Explore Phylogenomics of Terrestrial Cyanobacteria.</title>
        <authorList>
            <person name="Ward R.D."/>
            <person name="Stajich J.E."/>
            <person name="Johansen J.R."/>
            <person name="Huntemann M."/>
            <person name="Clum A."/>
            <person name="Foster B."/>
            <person name="Foster B."/>
            <person name="Roux S."/>
            <person name="Palaniappan K."/>
            <person name="Varghese N."/>
            <person name="Mukherjee S."/>
            <person name="Reddy T.B.K."/>
            <person name="Daum C."/>
            <person name="Copeland A."/>
            <person name="Chen I.A."/>
            <person name="Ivanova N.N."/>
            <person name="Kyrpides N.C."/>
            <person name="Shapiro N."/>
            <person name="Eloe-Fadrosh E.A."/>
            <person name="Pietrasiak N."/>
        </authorList>
    </citation>
    <scope>NUCLEOTIDE SEQUENCE</scope>
    <source>
        <strain evidence="2">GSE-NOS-MK-12-04C</strain>
    </source>
</reference>
<feature type="domain" description="Glycosyltransferase 2-like" evidence="1">
    <location>
        <begin position="3"/>
        <end position="143"/>
    </location>
</feature>
<dbReference type="SUPFAM" id="SSF53448">
    <property type="entry name" value="Nucleotide-diphospho-sugar transferases"/>
    <property type="match status" value="1"/>
</dbReference>
<proteinExistence type="predicted"/>
<dbReference type="Gene3D" id="3.90.550.10">
    <property type="entry name" value="Spore Coat Polysaccharide Biosynthesis Protein SpsA, Chain A"/>
    <property type="match status" value="1"/>
</dbReference>
<name>A0A951QP43_9CYAN</name>